<evidence type="ECO:0000256" key="4">
    <source>
        <dbReference type="ARBA" id="ARBA00022989"/>
    </source>
</evidence>
<organism evidence="10 11">
    <name type="scientific">Flavimaribacter sediminis</name>
    <dbReference type="NCBI Taxonomy" id="2865987"/>
    <lineage>
        <taxon>Bacteria</taxon>
        <taxon>Pseudomonadati</taxon>
        <taxon>Pseudomonadota</taxon>
        <taxon>Alphaproteobacteria</taxon>
        <taxon>Hyphomicrobiales</taxon>
        <taxon>Rhizobiaceae</taxon>
        <taxon>Flavimaribacter</taxon>
    </lineage>
</organism>
<dbReference type="PANTHER" id="PTHR11003:SF291">
    <property type="entry name" value="IP11374P"/>
    <property type="match status" value="1"/>
</dbReference>
<feature type="transmembrane region" description="Helical" evidence="8">
    <location>
        <begin position="7"/>
        <end position="28"/>
    </location>
</feature>
<evidence type="ECO:0000259" key="9">
    <source>
        <dbReference type="Pfam" id="PF07885"/>
    </source>
</evidence>
<feature type="domain" description="Potassium channel" evidence="9">
    <location>
        <begin position="15"/>
        <end position="85"/>
    </location>
</feature>
<evidence type="ECO:0000256" key="5">
    <source>
        <dbReference type="ARBA" id="ARBA00023065"/>
    </source>
</evidence>
<proteinExistence type="predicted"/>
<dbReference type="Gene3D" id="1.10.287.70">
    <property type="match status" value="1"/>
</dbReference>
<accession>A0AAE2ZQZ7</accession>
<dbReference type="RefSeq" id="WP_220231245.1">
    <property type="nucleotide sequence ID" value="NZ_JAICBX010000006.1"/>
</dbReference>
<keyword evidence="4 8" id="KW-1133">Transmembrane helix</keyword>
<evidence type="ECO:0000256" key="3">
    <source>
        <dbReference type="ARBA" id="ARBA00022692"/>
    </source>
</evidence>
<name>A0AAE2ZQZ7_9HYPH</name>
<dbReference type="EMBL" id="JAICBX010000006">
    <property type="protein sequence ID" value="MBW8640526.1"/>
    <property type="molecule type" value="Genomic_DNA"/>
</dbReference>
<keyword evidence="5" id="KW-0406">Ion transport</keyword>
<dbReference type="GO" id="GO:0030322">
    <property type="term" value="P:stabilization of membrane potential"/>
    <property type="evidence" value="ECO:0007669"/>
    <property type="project" value="TreeGrafter"/>
</dbReference>
<dbReference type="InterPro" id="IPR003280">
    <property type="entry name" value="2pore_dom_K_chnl"/>
</dbReference>
<dbReference type="PANTHER" id="PTHR11003">
    <property type="entry name" value="POTASSIUM CHANNEL, SUBFAMILY K"/>
    <property type="match status" value="1"/>
</dbReference>
<keyword evidence="7 10" id="KW-0407">Ion channel</keyword>
<dbReference type="Pfam" id="PF07885">
    <property type="entry name" value="Ion_trans_2"/>
    <property type="match status" value="1"/>
</dbReference>
<dbReference type="GO" id="GO:0015271">
    <property type="term" value="F:outward rectifier potassium channel activity"/>
    <property type="evidence" value="ECO:0007669"/>
    <property type="project" value="TreeGrafter"/>
</dbReference>
<dbReference type="Proteomes" id="UP001196509">
    <property type="component" value="Unassembled WGS sequence"/>
</dbReference>
<comment type="caution">
    <text evidence="10">The sequence shown here is derived from an EMBL/GenBank/DDBJ whole genome shotgun (WGS) entry which is preliminary data.</text>
</comment>
<protein>
    <submittedName>
        <fullName evidence="10">Potassium channel family protein</fullName>
    </submittedName>
</protein>
<dbReference type="SUPFAM" id="SSF81324">
    <property type="entry name" value="Voltage-gated potassium channels"/>
    <property type="match status" value="1"/>
</dbReference>
<evidence type="ECO:0000313" key="11">
    <source>
        <dbReference type="Proteomes" id="UP001196509"/>
    </source>
</evidence>
<evidence type="ECO:0000256" key="2">
    <source>
        <dbReference type="ARBA" id="ARBA00022448"/>
    </source>
</evidence>
<evidence type="ECO:0000256" key="7">
    <source>
        <dbReference type="ARBA" id="ARBA00023303"/>
    </source>
</evidence>
<dbReference type="AlphaFoldDB" id="A0AAE2ZQZ7"/>
<sequence>MSNAIKIRAALVSVFGIVALATVFFHYMEGWNWIDSYYFSVVTMATVGYGDFAPKTDPGKIGATILIFTGIGALAVLIRLFADQLIDMQARRIAHSAERHPHLHRY</sequence>
<evidence type="ECO:0000313" key="10">
    <source>
        <dbReference type="EMBL" id="MBW8640526.1"/>
    </source>
</evidence>
<evidence type="ECO:0000256" key="8">
    <source>
        <dbReference type="SAM" id="Phobius"/>
    </source>
</evidence>
<keyword evidence="6 8" id="KW-0472">Membrane</keyword>
<dbReference type="GO" id="GO:0005886">
    <property type="term" value="C:plasma membrane"/>
    <property type="evidence" value="ECO:0007669"/>
    <property type="project" value="TreeGrafter"/>
</dbReference>
<comment type="subcellular location">
    <subcellularLocation>
        <location evidence="1">Membrane</location>
        <topology evidence="1">Multi-pass membrane protein</topology>
    </subcellularLocation>
</comment>
<evidence type="ECO:0000256" key="6">
    <source>
        <dbReference type="ARBA" id="ARBA00023136"/>
    </source>
</evidence>
<keyword evidence="3 8" id="KW-0812">Transmembrane</keyword>
<evidence type="ECO:0000256" key="1">
    <source>
        <dbReference type="ARBA" id="ARBA00004141"/>
    </source>
</evidence>
<dbReference type="InterPro" id="IPR013099">
    <property type="entry name" value="K_chnl_dom"/>
</dbReference>
<reference evidence="10" key="1">
    <citation type="submission" date="2021-08" db="EMBL/GenBank/DDBJ databases">
        <title>Hoeflea bacterium WL0058 sp. nov., isolated from the sediment.</title>
        <authorList>
            <person name="Wang L."/>
            <person name="Zhang D."/>
        </authorList>
    </citation>
    <scope>NUCLEOTIDE SEQUENCE</scope>
    <source>
        <strain evidence="10">WL0058</strain>
    </source>
</reference>
<keyword evidence="11" id="KW-1185">Reference proteome</keyword>
<gene>
    <name evidence="10" type="ORF">K1W69_25260</name>
</gene>
<keyword evidence="2" id="KW-0813">Transport</keyword>
<feature type="transmembrane region" description="Helical" evidence="8">
    <location>
        <begin position="61"/>
        <end position="82"/>
    </location>
</feature>
<dbReference type="GO" id="GO:0022841">
    <property type="term" value="F:potassium ion leak channel activity"/>
    <property type="evidence" value="ECO:0007669"/>
    <property type="project" value="TreeGrafter"/>
</dbReference>